<dbReference type="NCBIfam" id="TIGR02220">
    <property type="entry name" value="phg_TIGR02220"/>
    <property type="match status" value="1"/>
</dbReference>
<protein>
    <recommendedName>
        <fullName evidence="2">Phage conserved hypothetical protein C-terminal domain-containing protein</fullName>
    </recommendedName>
</protein>
<feature type="compositionally biased region" description="Polar residues" evidence="1">
    <location>
        <begin position="166"/>
        <end position="183"/>
    </location>
</feature>
<proteinExistence type="predicted"/>
<dbReference type="EMBL" id="CP020557">
    <property type="protein sequence ID" value="ARF70584.1"/>
    <property type="molecule type" value="Genomic_DNA"/>
</dbReference>
<evidence type="ECO:0000313" key="4">
    <source>
        <dbReference type="EMBL" id="ARF70584.1"/>
    </source>
</evidence>
<dbReference type="Proteomes" id="UP000192727">
    <property type="component" value="Chromosome"/>
</dbReference>
<dbReference type="EMBL" id="CP020557">
    <property type="protein sequence ID" value="ARF70382.1"/>
    <property type="molecule type" value="Genomic_DNA"/>
</dbReference>
<reference evidence="3 5" key="1">
    <citation type="submission" date="2017-03" db="EMBL/GenBank/DDBJ databases">
        <title>Paenibacillus larvae genome sequencing.</title>
        <authorList>
            <person name="Dingman D.W."/>
        </authorList>
    </citation>
    <scope>NUCLEOTIDE SEQUENCE [LARGE SCALE GENOMIC DNA]</scope>
    <source>
        <strain evidence="3 5">SAG 10367</strain>
    </source>
</reference>
<dbReference type="AlphaFoldDB" id="A0A1V0UYU2"/>
<dbReference type="Pfam" id="PF09524">
    <property type="entry name" value="Phg_2220_C"/>
    <property type="match status" value="1"/>
</dbReference>
<feature type="region of interest" description="Disordered" evidence="1">
    <location>
        <begin position="150"/>
        <end position="200"/>
    </location>
</feature>
<feature type="domain" description="Phage conserved hypothetical protein C-terminal" evidence="2">
    <location>
        <begin position="74"/>
        <end position="145"/>
    </location>
</feature>
<evidence type="ECO:0000313" key="5">
    <source>
        <dbReference type="Proteomes" id="UP000192727"/>
    </source>
</evidence>
<organism evidence="3 5">
    <name type="scientific">Paenibacillus larvae subsp. pulvifaciens</name>
    <dbReference type="NCBI Taxonomy" id="1477"/>
    <lineage>
        <taxon>Bacteria</taxon>
        <taxon>Bacillati</taxon>
        <taxon>Bacillota</taxon>
        <taxon>Bacilli</taxon>
        <taxon>Bacillales</taxon>
        <taxon>Paenibacillaceae</taxon>
        <taxon>Paenibacillus</taxon>
    </lineage>
</organism>
<sequence>MITTTKATQGILINISNYGIYQEFEEYESNDEGNDEKATKQPRKQRQPNNINKNVKNDKNEQEEKNNNIPFSEIVDYLNQKAGTKYRVNTKATQRHISARWKEGYKLDDFKTVIDKKVQEWKGTQMEQYLRPETLFGTKFESYLNQKGVTRNAQQQRPAPFKPDNANHTPGKTEASVQSTANSGYAAGDTEPDWSIFVRG</sequence>
<dbReference type="InterPro" id="IPR011741">
    <property type="entry name" value="Phg_2220_C"/>
</dbReference>
<feature type="region of interest" description="Disordered" evidence="1">
    <location>
        <begin position="27"/>
        <end position="68"/>
    </location>
</feature>
<gene>
    <name evidence="3" type="ORF">B7C51_03390</name>
    <name evidence="4" type="ORF">B7C51_19285</name>
</gene>
<evidence type="ECO:0000256" key="1">
    <source>
        <dbReference type="SAM" id="MobiDB-lite"/>
    </source>
</evidence>
<name>A0A1V0UYU2_9BACL</name>
<accession>A0A1V0UYU2</accession>
<feature type="compositionally biased region" description="Basic and acidic residues" evidence="1">
    <location>
        <begin position="55"/>
        <end position="66"/>
    </location>
</feature>
<evidence type="ECO:0000313" key="3">
    <source>
        <dbReference type="EMBL" id="ARF70382.1"/>
    </source>
</evidence>
<evidence type="ECO:0000259" key="2">
    <source>
        <dbReference type="Pfam" id="PF09524"/>
    </source>
</evidence>